<gene>
    <name evidence="9" type="ORF">PS435_07720</name>
</gene>
<dbReference type="PRINTS" id="PR00139">
    <property type="entry name" value="ASNGLNASE"/>
</dbReference>
<dbReference type="EMBL" id="JAQSGK010000019">
    <property type="protein sequence ID" value="MEE6715744.1"/>
    <property type="molecule type" value="Genomic_DNA"/>
</dbReference>
<keyword evidence="10" id="KW-1185">Reference proteome</keyword>
<dbReference type="EC" id="3.5.1.1" evidence="2"/>
<feature type="domain" description="L-asparaginase N-terminal" evidence="7">
    <location>
        <begin position="6"/>
        <end position="197"/>
    </location>
</feature>
<comment type="catalytic activity">
    <reaction evidence="4">
        <text>L-asparagine + H2O = L-aspartate + NH4(+)</text>
        <dbReference type="Rhea" id="RHEA:21016"/>
        <dbReference type="ChEBI" id="CHEBI:15377"/>
        <dbReference type="ChEBI" id="CHEBI:28938"/>
        <dbReference type="ChEBI" id="CHEBI:29991"/>
        <dbReference type="ChEBI" id="CHEBI:58048"/>
        <dbReference type="EC" id="3.5.1.1"/>
    </reaction>
</comment>
<dbReference type="Gene3D" id="3.40.50.40">
    <property type="match status" value="1"/>
</dbReference>
<protein>
    <recommendedName>
        <fullName evidence="2">asparaginase</fullName>
        <ecNumber evidence="2">3.5.1.1</ecNumber>
    </recommendedName>
</protein>
<dbReference type="SMART" id="SM00870">
    <property type="entry name" value="Asparaginase"/>
    <property type="match status" value="1"/>
</dbReference>
<evidence type="ECO:0000256" key="3">
    <source>
        <dbReference type="ARBA" id="ARBA00022801"/>
    </source>
</evidence>
<dbReference type="InterPro" id="IPR036152">
    <property type="entry name" value="Asp/glu_Ase-like_sf"/>
</dbReference>
<evidence type="ECO:0000259" key="7">
    <source>
        <dbReference type="Pfam" id="PF00710"/>
    </source>
</evidence>
<dbReference type="RefSeq" id="WP_331243739.1">
    <property type="nucleotide sequence ID" value="NZ_JAQSGJ010000019.1"/>
</dbReference>
<name>A0ABU7SZH2_9LACO</name>
<dbReference type="PROSITE" id="PS00144">
    <property type="entry name" value="ASN_GLN_ASE_1"/>
    <property type="match status" value="1"/>
</dbReference>
<dbReference type="PANTHER" id="PTHR11707">
    <property type="entry name" value="L-ASPARAGINASE"/>
    <property type="match status" value="1"/>
</dbReference>
<dbReference type="PIRSF" id="PIRSF001220">
    <property type="entry name" value="L-ASNase_gatD"/>
    <property type="match status" value="1"/>
</dbReference>
<feature type="active site" evidence="5">
    <location>
        <position position="15"/>
    </location>
</feature>
<dbReference type="PANTHER" id="PTHR11707:SF28">
    <property type="entry name" value="60 KDA LYSOPHOSPHOLIPASE"/>
    <property type="match status" value="1"/>
</dbReference>
<feature type="domain" description="Asparaginase/glutaminase C-terminal" evidence="8">
    <location>
        <begin position="212"/>
        <end position="324"/>
    </location>
</feature>
<comment type="caution">
    <text evidence="9">The sequence shown here is derived from an EMBL/GenBank/DDBJ whole genome shotgun (WGS) entry which is preliminary data.</text>
</comment>
<evidence type="ECO:0000313" key="9">
    <source>
        <dbReference type="EMBL" id="MEE6715744.1"/>
    </source>
</evidence>
<sequence length="331" mass="35990">MNQLKKILVLHTGGTISMSANASGDLQPNDENPLVADVDMEGMFHHQLQLITEEIFNLPSPHVTPERMLELRNRIVRAETDEGIDGVVITHGTDTLEETAYFLDLTLPNTIPVVVTGAMRGANEIGSDGLHNFQSAVWTANSDDARGKGVLVVMNDEVHTARFVTKTHTTNVATFRTPTFGPIGLISKQHVNFFQELIQQTVCDIDHVIGGVYLLKAFAGMDGDLFDAIDQPTTRGLVIEALGAGNLPPATLPALRRLLAHDIPVVLVSRCFNGIAEDVYDYEGGGVELKKMGVVFCRGLNGQKARIKLLVGLSNGMQGETLHHYVNNAFS</sequence>
<dbReference type="SUPFAM" id="SSF53774">
    <property type="entry name" value="Glutaminase/Asparaginase"/>
    <property type="match status" value="1"/>
</dbReference>
<accession>A0ABU7SZH2</accession>
<proteinExistence type="inferred from homology"/>
<dbReference type="InterPro" id="IPR027475">
    <property type="entry name" value="Asparaginase/glutaminase_AS2"/>
</dbReference>
<dbReference type="InterPro" id="IPR004550">
    <property type="entry name" value="AsnASE_II"/>
</dbReference>
<evidence type="ECO:0000256" key="5">
    <source>
        <dbReference type="PROSITE-ProRule" id="PRU10099"/>
    </source>
</evidence>
<feature type="active site" evidence="6">
    <location>
        <position position="93"/>
    </location>
</feature>
<dbReference type="CDD" id="cd08964">
    <property type="entry name" value="L-asparaginase_II"/>
    <property type="match status" value="1"/>
</dbReference>
<keyword evidence="3" id="KW-0378">Hydrolase</keyword>
<dbReference type="Pfam" id="PF00710">
    <property type="entry name" value="Asparaginase"/>
    <property type="match status" value="1"/>
</dbReference>
<dbReference type="InterPro" id="IPR027473">
    <property type="entry name" value="L-asparaginase_C"/>
</dbReference>
<dbReference type="InterPro" id="IPR037152">
    <property type="entry name" value="L-asparaginase_N_sf"/>
</dbReference>
<evidence type="ECO:0000259" key="8">
    <source>
        <dbReference type="Pfam" id="PF17763"/>
    </source>
</evidence>
<evidence type="ECO:0000256" key="2">
    <source>
        <dbReference type="ARBA" id="ARBA00012920"/>
    </source>
</evidence>
<dbReference type="InterPro" id="IPR040919">
    <property type="entry name" value="Asparaginase_C"/>
</dbReference>
<dbReference type="Proteomes" id="UP001330016">
    <property type="component" value="Unassembled WGS sequence"/>
</dbReference>
<evidence type="ECO:0000256" key="1">
    <source>
        <dbReference type="ARBA" id="ARBA00010518"/>
    </source>
</evidence>
<dbReference type="Gene3D" id="3.40.50.1170">
    <property type="entry name" value="L-asparaginase, N-terminal domain"/>
    <property type="match status" value="1"/>
</dbReference>
<evidence type="ECO:0000256" key="4">
    <source>
        <dbReference type="ARBA" id="ARBA00049366"/>
    </source>
</evidence>
<dbReference type="PROSITE" id="PS00917">
    <property type="entry name" value="ASN_GLN_ASE_2"/>
    <property type="match status" value="1"/>
</dbReference>
<dbReference type="PROSITE" id="PS51732">
    <property type="entry name" value="ASN_GLN_ASE_3"/>
    <property type="match status" value="1"/>
</dbReference>
<evidence type="ECO:0000256" key="6">
    <source>
        <dbReference type="PROSITE-ProRule" id="PRU10100"/>
    </source>
</evidence>
<reference evidence="9 10" key="1">
    <citation type="submission" date="2023-02" db="EMBL/GenBank/DDBJ databases">
        <title>The predominant lactic acid bacteria and yeasts involved in the spontaneous fermentation of millet during the production of the traditional porridge Hausa koko in Ghana.</title>
        <authorList>
            <person name="Atter A."/>
            <person name="Diaz M."/>
        </authorList>
    </citation>
    <scope>NUCLEOTIDE SEQUENCE [LARGE SCALE GENOMIC DNA]</scope>
    <source>
        <strain evidence="9 10">FI11640</strain>
    </source>
</reference>
<dbReference type="InterPro" id="IPR027474">
    <property type="entry name" value="L-asparaginase_N"/>
</dbReference>
<dbReference type="PIRSF" id="PIRSF500176">
    <property type="entry name" value="L_ASNase"/>
    <property type="match status" value="1"/>
</dbReference>
<dbReference type="InterPro" id="IPR020827">
    <property type="entry name" value="Asparaginase/glutaminase_AS1"/>
</dbReference>
<organism evidence="9 10">
    <name type="scientific">Schleiferilactobacillus harbinensis</name>
    <dbReference type="NCBI Taxonomy" id="304207"/>
    <lineage>
        <taxon>Bacteria</taxon>
        <taxon>Bacillati</taxon>
        <taxon>Bacillota</taxon>
        <taxon>Bacilli</taxon>
        <taxon>Lactobacillales</taxon>
        <taxon>Lactobacillaceae</taxon>
        <taxon>Schleiferilactobacillus</taxon>
    </lineage>
</organism>
<dbReference type="SFLD" id="SFLDS00057">
    <property type="entry name" value="Glutaminase/Asparaginase"/>
    <property type="match status" value="1"/>
</dbReference>
<dbReference type="InterPro" id="IPR006034">
    <property type="entry name" value="Asparaginase/glutaminase-like"/>
</dbReference>
<dbReference type="Pfam" id="PF17763">
    <property type="entry name" value="Asparaginase_C"/>
    <property type="match status" value="1"/>
</dbReference>
<evidence type="ECO:0000313" key="10">
    <source>
        <dbReference type="Proteomes" id="UP001330016"/>
    </source>
</evidence>
<comment type="similarity">
    <text evidence="1">Belongs to the asparaginase 1 family.</text>
</comment>